<accession>A0A0B7HFM7</accession>
<organism evidence="1 2">
    <name type="scientific">Capnocytophaga cynodegmi</name>
    <dbReference type="NCBI Taxonomy" id="28189"/>
    <lineage>
        <taxon>Bacteria</taxon>
        <taxon>Pseudomonadati</taxon>
        <taxon>Bacteroidota</taxon>
        <taxon>Flavobacteriia</taxon>
        <taxon>Flavobacteriales</taxon>
        <taxon>Flavobacteriaceae</taxon>
        <taxon>Capnocytophaga</taxon>
    </lineage>
</organism>
<dbReference type="RefSeq" id="WP_018278276.1">
    <property type="nucleotide sequence ID" value="NZ_CDOF01000026.1"/>
</dbReference>
<protein>
    <submittedName>
        <fullName evidence="1">Uncharacterized protein</fullName>
    </submittedName>
</protein>
<sequence>MYITGKYWNNYIGDTDDSLTLVDYLLDKQKEEITLSEIFSDTRLERLNWNFRQTDTLLIYTDKQGIEREFYYAIDLITDLAALLLECKKNGSVNLSELSEGNFDATSLNIKIISTQEENKQMNKALKDFVAEPLSYDLSEMCPEEVMLEIAEICEELRKELFEE</sequence>
<evidence type="ECO:0000313" key="1">
    <source>
        <dbReference type="EMBL" id="CEN38234.1"/>
    </source>
</evidence>
<dbReference type="Proteomes" id="UP000038083">
    <property type="component" value="Unassembled WGS sequence"/>
</dbReference>
<name>A0A0B7HFM7_9FLAO</name>
<proteinExistence type="predicted"/>
<dbReference type="InterPro" id="IPR028276">
    <property type="entry name" value="Imm68"/>
</dbReference>
<dbReference type="EMBL" id="CDOG01000023">
    <property type="protein sequence ID" value="CEN38234.1"/>
    <property type="molecule type" value="Genomic_DNA"/>
</dbReference>
<reference evidence="1 2" key="1">
    <citation type="submission" date="2015-01" db="EMBL/GenBank/DDBJ databases">
        <authorList>
            <person name="MANFREDI Pablo"/>
        </authorList>
    </citation>
    <scope>NUCLEOTIDE SEQUENCE [LARGE SCALE GENOMIC DNA]</scope>
    <source>
        <strain evidence="1 2">Ccy74</strain>
    </source>
</reference>
<evidence type="ECO:0000313" key="2">
    <source>
        <dbReference type="Proteomes" id="UP000038083"/>
    </source>
</evidence>
<gene>
    <name evidence="1" type="ORF">CCYN74_30112</name>
</gene>
<dbReference type="AlphaFoldDB" id="A0A0B7HFM7"/>
<dbReference type="Pfam" id="PF15583">
    <property type="entry name" value="Imm68"/>
    <property type="match status" value="1"/>
</dbReference>